<dbReference type="InterPro" id="IPR013694">
    <property type="entry name" value="VIT"/>
</dbReference>
<evidence type="ECO:0000259" key="2">
    <source>
        <dbReference type="PROSITE" id="PS51468"/>
    </source>
</evidence>
<dbReference type="Gene3D" id="3.40.50.410">
    <property type="entry name" value="von Willebrand factor, type A domain"/>
    <property type="match status" value="1"/>
</dbReference>
<dbReference type="Pfam" id="PF13768">
    <property type="entry name" value="VWA_3"/>
    <property type="match status" value="1"/>
</dbReference>
<dbReference type="PANTHER" id="PTHR45737:SF6">
    <property type="entry name" value="VON WILLEBRAND FACTOR A DOMAIN-CONTAINING PROTEIN 5A"/>
    <property type="match status" value="1"/>
</dbReference>
<accession>A0A0E3JZF8</accession>
<dbReference type="EMBL" id="CP009933">
    <property type="protein sequence ID" value="AKA69655.1"/>
    <property type="molecule type" value="Genomic_DNA"/>
</dbReference>
<dbReference type="SUPFAM" id="SSF53300">
    <property type="entry name" value="vWA-like"/>
    <property type="match status" value="1"/>
</dbReference>
<dbReference type="STRING" id="1548.CSCA_2530"/>
<dbReference type="AlphaFoldDB" id="A0A0E3JZF8"/>
<evidence type="ECO:0000259" key="1">
    <source>
        <dbReference type="PROSITE" id="PS50234"/>
    </source>
</evidence>
<evidence type="ECO:0000313" key="3">
    <source>
        <dbReference type="EMBL" id="AKA69655.1"/>
    </source>
</evidence>
<dbReference type="Pfam" id="PF08487">
    <property type="entry name" value="VIT"/>
    <property type="match status" value="1"/>
</dbReference>
<dbReference type="Proteomes" id="UP000033115">
    <property type="component" value="Chromosome"/>
</dbReference>
<dbReference type="PROSITE" id="PS50234">
    <property type="entry name" value="VWFA"/>
    <property type="match status" value="1"/>
</dbReference>
<proteinExistence type="predicted"/>
<dbReference type="KEGG" id="csq:CSCA_2530"/>
<dbReference type="PROSITE" id="PS51468">
    <property type="entry name" value="VIT"/>
    <property type="match status" value="1"/>
</dbReference>
<dbReference type="HOGENOM" id="CLU_360526_0_0_9"/>
<feature type="domain" description="VIT" evidence="2">
    <location>
        <begin position="1"/>
        <end position="129"/>
    </location>
</feature>
<dbReference type="PANTHER" id="PTHR45737">
    <property type="entry name" value="VON WILLEBRAND FACTOR A DOMAIN-CONTAINING PROTEIN 5A"/>
    <property type="match status" value="1"/>
</dbReference>
<organism evidence="3 4">
    <name type="scientific">Clostridium scatologenes</name>
    <dbReference type="NCBI Taxonomy" id="1548"/>
    <lineage>
        <taxon>Bacteria</taxon>
        <taxon>Bacillati</taxon>
        <taxon>Bacillota</taxon>
        <taxon>Clostridia</taxon>
        <taxon>Eubacteriales</taxon>
        <taxon>Clostridiaceae</taxon>
        <taxon>Clostridium</taxon>
    </lineage>
</organism>
<feature type="domain" description="VWFA" evidence="1">
    <location>
        <begin position="273"/>
        <end position="449"/>
    </location>
</feature>
<sequence>MGYSMKEIKGNCEELILKKVNINGNICGEYAEISINQVYENKSKGDIEGVYVFPIPKTAVISGFEAEIGGKTLKTIVEEKEKAIKIYENAKNRGDNTVFLEELKPHIFKIAVGKIISGETVKIKLSYIDQLQYKDKKFKLTIPAIYEPTKMDENSKLNNLKNTLVNKIVNKKSEDSELQFKTNIIVESLCKLDFESPYHRLKVEREGDTIAKINLQDGYEAMDKDFILVMKEKDPLEADGMIYEYNENGEDRRVVYLRMIPKLDDYEMEDKESYVFLIDISDTMKGDKLEQAKNALQICIRNLEEGDTFDIIAMGETLKYFWDEGMAEFNSETLKKASQWIENLTTEDDADIFGAIKYSLENEGGHNTILIFTDDEVEEEDEILDYVRENLGDNRIFTFGFDSETNNYFLNKLAHESFGKAEFINKGQRIENVVLRQFKRIQNPEVDDIQIDWGNMKVQSTYPRTIDYMYDREAFSIFAYVIGEVSDEIVISGKVGNEDYIKKINLDNFNTEDNANLLKKIWARKRIKSIEMNMKSQRGDIKESMRQKVIELSKKNGLISHETTFIFMELREEPVLGIELKNIIPISVKEITLTDEFEEENFDVEDKSGFLYKTYEGTIVEEKIQKLKGDNLYLNSKYPRKKLLRIIAKNQFAEGAFVDYEDSSTEDKVETTAMVLLAFILGDEDIDIYFNQLNKSVEFICNKCVSEDFKFEDQIGKMIIIALEQAIQSGILKEKNTHKAEKALEYLYDLLNKRESAKEMLNNLIECSLKKNLASLFTISEDGSCINEKIVISEERNSIFNMAKLAILMILKDID</sequence>
<evidence type="ECO:0000313" key="4">
    <source>
        <dbReference type="Proteomes" id="UP000033115"/>
    </source>
</evidence>
<dbReference type="RefSeq" id="WP_029161740.1">
    <property type="nucleotide sequence ID" value="NZ_CP009933.1"/>
</dbReference>
<dbReference type="SMART" id="SM00327">
    <property type="entry name" value="VWA"/>
    <property type="match status" value="1"/>
</dbReference>
<dbReference type="InterPro" id="IPR002035">
    <property type="entry name" value="VWF_A"/>
</dbReference>
<name>A0A0E3JZF8_CLOSL</name>
<protein>
    <submittedName>
        <fullName evidence="3">von Willebrand factor type A domain protein</fullName>
    </submittedName>
</protein>
<reference evidence="3 4" key="1">
    <citation type="journal article" date="2015" name="J. Biotechnol.">
        <title>Complete genome sequence of a malodorant-producing acetogen, Clostridium scatologenes ATCC 25775(T).</title>
        <authorList>
            <person name="Zhu Z."/>
            <person name="Guo T."/>
            <person name="Zheng H."/>
            <person name="Song T."/>
            <person name="Ouyang P."/>
            <person name="Xie J."/>
        </authorList>
    </citation>
    <scope>NUCLEOTIDE SEQUENCE [LARGE SCALE GENOMIC DNA]</scope>
    <source>
        <strain evidence="3 4">ATCC 25775</strain>
    </source>
</reference>
<dbReference type="InterPro" id="IPR036465">
    <property type="entry name" value="vWFA_dom_sf"/>
</dbReference>
<gene>
    <name evidence="3" type="ORF">CSCA_2530</name>
</gene>
<keyword evidence="4" id="KW-1185">Reference proteome</keyword>
<dbReference type="SMART" id="SM00609">
    <property type="entry name" value="VIT"/>
    <property type="match status" value="1"/>
</dbReference>